<dbReference type="GO" id="GO:0003677">
    <property type="term" value="F:DNA binding"/>
    <property type="evidence" value="ECO:0007669"/>
    <property type="project" value="InterPro"/>
</dbReference>
<protein>
    <recommendedName>
        <fullName evidence="5">HNH nuclease domain-containing protein</fullName>
    </recommendedName>
</protein>
<dbReference type="SMART" id="SM00507">
    <property type="entry name" value="HNHc"/>
    <property type="match status" value="1"/>
</dbReference>
<evidence type="ECO:0000259" key="2">
    <source>
        <dbReference type="SMART" id="SM00507"/>
    </source>
</evidence>
<organism evidence="3 4">
    <name type="scientific">Candidatus Schekmanbacteria bacterium RBG_16_38_10</name>
    <dbReference type="NCBI Taxonomy" id="1817879"/>
    <lineage>
        <taxon>Bacteria</taxon>
        <taxon>Candidatus Schekmaniibacteriota</taxon>
    </lineage>
</organism>
<evidence type="ECO:0008006" key="5">
    <source>
        <dbReference type="Google" id="ProtNLM"/>
    </source>
</evidence>
<dbReference type="InterPro" id="IPR003611">
    <property type="entry name" value="NUMOD3"/>
</dbReference>
<dbReference type="Proteomes" id="UP000178797">
    <property type="component" value="Unassembled WGS sequence"/>
</dbReference>
<dbReference type="CDD" id="cd00085">
    <property type="entry name" value="HNHc"/>
    <property type="match status" value="1"/>
</dbReference>
<accession>A0A1F7RYF4</accession>
<dbReference type="GO" id="GO:0004519">
    <property type="term" value="F:endonuclease activity"/>
    <property type="evidence" value="ECO:0007669"/>
    <property type="project" value="InterPro"/>
</dbReference>
<comment type="caution">
    <text evidence="3">The sequence shown here is derived from an EMBL/GenBank/DDBJ whole genome shotgun (WGS) entry which is preliminary data.</text>
</comment>
<sequence>MSEAKKGFIFSEEHRKHLSEAAKKVIKKPLSEEHKKKISNAHKRSGFKPPAMYGVKNYRWKGGITPKNKVIRHSKEYKLWREAVFKRDNWVCIWCGIIGGKLNADHIKPFALFPELRFAIDNGRTLCVDCHRKTDTFGNKKYK</sequence>
<reference evidence="3 4" key="1">
    <citation type="journal article" date="2016" name="Nat. Commun.">
        <title>Thousands of microbial genomes shed light on interconnected biogeochemical processes in an aquifer system.</title>
        <authorList>
            <person name="Anantharaman K."/>
            <person name="Brown C.T."/>
            <person name="Hug L.A."/>
            <person name="Sharon I."/>
            <person name="Castelle C.J."/>
            <person name="Probst A.J."/>
            <person name="Thomas B.C."/>
            <person name="Singh A."/>
            <person name="Wilkins M.J."/>
            <person name="Karaoz U."/>
            <person name="Brodie E.L."/>
            <person name="Williams K.H."/>
            <person name="Hubbard S.S."/>
            <person name="Banfield J.F."/>
        </authorList>
    </citation>
    <scope>NUCLEOTIDE SEQUENCE [LARGE SCALE GENOMIC DNA]</scope>
</reference>
<feature type="domain" description="Nuclease associated modular" evidence="1">
    <location>
        <begin position="26"/>
        <end position="42"/>
    </location>
</feature>
<evidence type="ECO:0000259" key="1">
    <source>
        <dbReference type="SMART" id="SM00496"/>
    </source>
</evidence>
<name>A0A1F7RYF4_9BACT</name>
<dbReference type="Pfam" id="PF01844">
    <property type="entry name" value="HNH"/>
    <property type="match status" value="1"/>
</dbReference>
<dbReference type="InterPro" id="IPR002711">
    <property type="entry name" value="HNH"/>
</dbReference>
<dbReference type="Gene3D" id="1.10.30.50">
    <property type="match status" value="1"/>
</dbReference>
<dbReference type="SMART" id="SM00496">
    <property type="entry name" value="IENR2"/>
    <property type="match status" value="2"/>
</dbReference>
<dbReference type="EMBL" id="MGDE01000087">
    <property type="protein sequence ID" value="OGL46460.1"/>
    <property type="molecule type" value="Genomic_DNA"/>
</dbReference>
<dbReference type="AlphaFoldDB" id="A0A1F7RYF4"/>
<dbReference type="InterPro" id="IPR003615">
    <property type="entry name" value="HNH_nuc"/>
</dbReference>
<proteinExistence type="predicted"/>
<feature type="domain" description="HNH nuclease" evidence="2">
    <location>
        <begin position="79"/>
        <end position="132"/>
    </location>
</feature>
<feature type="domain" description="Nuclease associated modular" evidence="1">
    <location>
        <begin position="6"/>
        <end position="22"/>
    </location>
</feature>
<evidence type="ECO:0000313" key="3">
    <source>
        <dbReference type="EMBL" id="OGL46460.1"/>
    </source>
</evidence>
<gene>
    <name evidence="3" type="ORF">A2W05_07085</name>
</gene>
<evidence type="ECO:0000313" key="4">
    <source>
        <dbReference type="Proteomes" id="UP000178797"/>
    </source>
</evidence>
<dbReference type="GO" id="GO:0008270">
    <property type="term" value="F:zinc ion binding"/>
    <property type="evidence" value="ECO:0007669"/>
    <property type="project" value="InterPro"/>
</dbReference>